<dbReference type="Pfam" id="PF13490">
    <property type="entry name" value="zf-HC2"/>
    <property type="match status" value="1"/>
</dbReference>
<dbReference type="EMBL" id="CADCUB010000043">
    <property type="protein sequence ID" value="CAA9314445.1"/>
    <property type="molecule type" value="Genomic_DNA"/>
</dbReference>
<feature type="domain" description="Putative zinc-finger" evidence="4">
    <location>
        <begin position="11"/>
        <end position="36"/>
    </location>
</feature>
<organism evidence="5">
    <name type="scientific">uncultured Frankineae bacterium</name>
    <dbReference type="NCBI Taxonomy" id="437475"/>
    <lineage>
        <taxon>Bacteria</taxon>
        <taxon>Bacillati</taxon>
        <taxon>Actinomycetota</taxon>
        <taxon>Actinomycetes</taxon>
        <taxon>Frankiales</taxon>
        <taxon>environmental samples</taxon>
    </lineage>
</organism>
<dbReference type="Gene3D" id="1.10.10.1320">
    <property type="entry name" value="Anti-sigma factor, zinc-finger domain"/>
    <property type="match status" value="1"/>
</dbReference>
<dbReference type="AlphaFoldDB" id="A0A6J4KVE6"/>
<evidence type="ECO:0000256" key="1">
    <source>
        <dbReference type="ARBA" id="ARBA00023015"/>
    </source>
</evidence>
<dbReference type="InterPro" id="IPR041916">
    <property type="entry name" value="Anti_sigma_zinc_sf"/>
</dbReference>
<evidence type="ECO:0000313" key="5">
    <source>
        <dbReference type="EMBL" id="CAA9314445.1"/>
    </source>
</evidence>
<accession>A0A6J4KVE6</accession>
<feature type="region of interest" description="Disordered" evidence="3">
    <location>
        <begin position="50"/>
        <end position="100"/>
    </location>
</feature>
<gene>
    <name evidence="5" type="ORF">AVDCRST_MAG07-737</name>
</gene>
<keyword evidence="2" id="KW-0804">Transcription</keyword>
<dbReference type="InterPro" id="IPR027383">
    <property type="entry name" value="Znf_put"/>
</dbReference>
<proteinExistence type="predicted"/>
<protein>
    <recommendedName>
        <fullName evidence="4">Putative zinc-finger domain-containing protein</fullName>
    </recommendedName>
</protein>
<keyword evidence="1" id="KW-0805">Transcription regulation</keyword>
<feature type="non-terminal residue" evidence="5">
    <location>
        <position position="100"/>
    </location>
</feature>
<evidence type="ECO:0000259" key="4">
    <source>
        <dbReference type="Pfam" id="PF13490"/>
    </source>
</evidence>
<name>A0A6J4KVE6_9ACTN</name>
<reference evidence="5" key="1">
    <citation type="submission" date="2020-02" db="EMBL/GenBank/DDBJ databases">
        <authorList>
            <person name="Meier V. D."/>
        </authorList>
    </citation>
    <scope>NUCLEOTIDE SEQUENCE</scope>
    <source>
        <strain evidence="5">AVDCRST_MAG07</strain>
    </source>
</reference>
<evidence type="ECO:0000256" key="3">
    <source>
        <dbReference type="SAM" id="MobiDB-lite"/>
    </source>
</evidence>
<evidence type="ECO:0000256" key="2">
    <source>
        <dbReference type="ARBA" id="ARBA00023163"/>
    </source>
</evidence>
<feature type="compositionally biased region" description="Pro residues" evidence="3">
    <location>
        <begin position="90"/>
        <end position="100"/>
    </location>
</feature>
<feature type="compositionally biased region" description="Basic and acidic residues" evidence="3">
    <location>
        <begin position="80"/>
        <end position="89"/>
    </location>
</feature>
<sequence length="100" mass="10584">MSGCLADVAAALVDGELDHAARERALRHLMRCPACRAEVDLQRRLKARLRDVGPPSPSAALTSRLLGLPVTTPLGPPEARSADPVDRPVRPPAAPRPATP</sequence>